<feature type="transmembrane region" description="Helical" evidence="6">
    <location>
        <begin position="109"/>
        <end position="130"/>
    </location>
</feature>
<evidence type="ECO:0000256" key="6">
    <source>
        <dbReference type="HAMAP-Rule" id="MF_01350"/>
    </source>
</evidence>
<reference evidence="8 9" key="1">
    <citation type="submission" date="2019-10" db="EMBL/GenBank/DDBJ databases">
        <title>Extracellular Electron Transfer in a Candidatus Methanoperedens spp. Enrichment Culture.</title>
        <authorList>
            <person name="Berger S."/>
            <person name="Rangel Shaw D."/>
            <person name="Berben T."/>
            <person name="In 'T Zandt M."/>
            <person name="Frank J."/>
            <person name="Reimann J."/>
            <person name="Jetten M.S.M."/>
            <person name="Welte C.U."/>
        </authorList>
    </citation>
    <scope>NUCLEOTIDE SEQUENCE [LARGE SCALE GENOMIC DNA]</scope>
    <source>
        <strain evidence="8">SB12</strain>
    </source>
</reference>
<accession>A0A833H548</accession>
<organism evidence="8 9">
    <name type="scientific">Leptonema illini</name>
    <dbReference type="NCBI Taxonomy" id="183"/>
    <lineage>
        <taxon>Bacteria</taxon>
        <taxon>Pseudomonadati</taxon>
        <taxon>Spirochaetota</taxon>
        <taxon>Spirochaetia</taxon>
        <taxon>Leptospirales</taxon>
        <taxon>Leptospiraceae</taxon>
        <taxon>Leptonema</taxon>
    </lineage>
</organism>
<keyword evidence="6" id="KW-1003">Cell membrane</keyword>
<dbReference type="Proteomes" id="UP000460298">
    <property type="component" value="Unassembled WGS sequence"/>
</dbReference>
<gene>
    <name evidence="6 8" type="primary">nuoH</name>
    <name evidence="8" type="ORF">F9K24_03675</name>
</gene>
<feature type="transmembrane region" description="Helical" evidence="6">
    <location>
        <begin position="318"/>
        <end position="336"/>
    </location>
</feature>
<evidence type="ECO:0000256" key="5">
    <source>
        <dbReference type="ARBA" id="ARBA00023136"/>
    </source>
</evidence>
<dbReference type="EMBL" id="WBUI01000002">
    <property type="protein sequence ID" value="KAB2934889.1"/>
    <property type="molecule type" value="Genomic_DNA"/>
</dbReference>
<feature type="transmembrane region" description="Helical" evidence="6">
    <location>
        <begin position="230"/>
        <end position="253"/>
    </location>
</feature>
<name>A0A833H548_9LEPT</name>
<keyword evidence="6 7" id="KW-0520">NAD</keyword>
<feature type="transmembrane region" description="Helical" evidence="6">
    <location>
        <begin position="286"/>
        <end position="306"/>
    </location>
</feature>
<evidence type="ECO:0000256" key="7">
    <source>
        <dbReference type="RuleBase" id="RU000471"/>
    </source>
</evidence>
<comment type="similarity">
    <text evidence="6 7">Belongs to the complex I subunit 1 family.</text>
</comment>
<comment type="subunit">
    <text evidence="6">NDH-1 is composed of 14 different subunits. Subunits NuoA, H, J, K, L, M, N constitute the membrane sector of the complex.</text>
</comment>
<dbReference type="PANTHER" id="PTHR11432:SF3">
    <property type="entry name" value="NADH-UBIQUINONE OXIDOREDUCTASE CHAIN 1"/>
    <property type="match status" value="1"/>
</dbReference>
<dbReference type="PANTHER" id="PTHR11432">
    <property type="entry name" value="NADH DEHYDROGENASE SUBUNIT 1"/>
    <property type="match status" value="1"/>
</dbReference>
<keyword evidence="4 6" id="KW-1133">Transmembrane helix</keyword>
<feature type="transmembrane region" description="Helical" evidence="6">
    <location>
        <begin position="348"/>
        <end position="370"/>
    </location>
</feature>
<comment type="subcellular location">
    <subcellularLocation>
        <location evidence="6 7">Cell membrane</location>
        <topology evidence="6 7">Multi-pass membrane protein</topology>
    </subcellularLocation>
    <subcellularLocation>
        <location evidence="1">Membrane</location>
        <topology evidence="1">Multi-pass membrane protein</topology>
    </subcellularLocation>
</comment>
<comment type="caution">
    <text evidence="8">The sequence shown here is derived from an EMBL/GenBank/DDBJ whole genome shotgun (WGS) entry which is preliminary data.</text>
</comment>
<keyword evidence="5 6" id="KW-0472">Membrane</keyword>
<evidence type="ECO:0000313" key="9">
    <source>
        <dbReference type="Proteomes" id="UP000460298"/>
    </source>
</evidence>
<feature type="transmembrane region" description="Helical" evidence="6">
    <location>
        <begin position="78"/>
        <end position="103"/>
    </location>
</feature>
<dbReference type="InterPro" id="IPR018086">
    <property type="entry name" value="NADH_UbQ_OxRdtase_su1_CS"/>
</dbReference>
<dbReference type="EC" id="7.1.1.-" evidence="6"/>
<comment type="catalytic activity">
    <reaction evidence="6">
        <text>a quinone + NADH + 5 H(+)(in) = a quinol + NAD(+) + 4 H(+)(out)</text>
        <dbReference type="Rhea" id="RHEA:57888"/>
        <dbReference type="ChEBI" id="CHEBI:15378"/>
        <dbReference type="ChEBI" id="CHEBI:24646"/>
        <dbReference type="ChEBI" id="CHEBI:57540"/>
        <dbReference type="ChEBI" id="CHEBI:57945"/>
        <dbReference type="ChEBI" id="CHEBI:132124"/>
    </reaction>
</comment>
<dbReference type="GO" id="GO:0016655">
    <property type="term" value="F:oxidoreductase activity, acting on NAD(P)H, quinone or similar compound as acceptor"/>
    <property type="evidence" value="ECO:0007669"/>
    <property type="project" value="UniProtKB-UniRule"/>
</dbReference>
<keyword evidence="6" id="KW-0874">Quinone</keyword>
<keyword evidence="6" id="KW-0830">Ubiquinone</keyword>
<dbReference type="NCBIfam" id="NF004741">
    <property type="entry name" value="PRK06076.1-2"/>
    <property type="match status" value="1"/>
</dbReference>
<evidence type="ECO:0000256" key="4">
    <source>
        <dbReference type="ARBA" id="ARBA00022989"/>
    </source>
</evidence>
<dbReference type="PROSITE" id="PS00668">
    <property type="entry name" value="COMPLEX1_ND1_2"/>
    <property type="match status" value="1"/>
</dbReference>
<feature type="transmembrane region" description="Helical" evidence="6">
    <location>
        <begin position="6"/>
        <end position="28"/>
    </location>
</feature>
<dbReference type="GO" id="GO:0009060">
    <property type="term" value="P:aerobic respiration"/>
    <property type="evidence" value="ECO:0007669"/>
    <property type="project" value="TreeGrafter"/>
</dbReference>
<comment type="function">
    <text evidence="6">NDH-1 shuttles electrons from NADH, via FMN and iron-sulfur (Fe-S) centers, to quinones in the respiratory chain. The immediate electron acceptor for the enzyme in this species is believed to be ubiquinone. Couples the redox reaction to proton translocation (for every two electrons transferred, four hydrogen ions are translocated across the cytoplasmic membrane), and thus conserves the redox energy in a proton gradient. This subunit may bind ubiquinone.</text>
</comment>
<dbReference type="Pfam" id="PF00146">
    <property type="entry name" value="NADHdh"/>
    <property type="match status" value="1"/>
</dbReference>
<dbReference type="InterPro" id="IPR001694">
    <property type="entry name" value="NADH_UbQ_OxRdtase_su1/FPO"/>
</dbReference>
<proteinExistence type="inferred from homology"/>
<feature type="transmembrane region" description="Helical" evidence="6">
    <location>
        <begin position="181"/>
        <end position="201"/>
    </location>
</feature>
<keyword evidence="8" id="KW-0560">Oxidoreductase</keyword>
<keyword evidence="6" id="KW-1278">Translocase</keyword>
<evidence type="ECO:0000256" key="3">
    <source>
        <dbReference type="ARBA" id="ARBA00022692"/>
    </source>
</evidence>
<dbReference type="GO" id="GO:0005886">
    <property type="term" value="C:plasma membrane"/>
    <property type="evidence" value="ECO:0007669"/>
    <property type="project" value="UniProtKB-SubCell"/>
</dbReference>
<sequence length="385" mass="42829">MNTFILALMAALALLGFASLFAGLTSVVERKIAGRMQSRVGPNYVFAKGFGQFLADGLKILQKEDIIPRGADRLLFRLAPYLVFTGMFLSFLLLPFASGLVAADFDAGILFLLSFSSLNVVGIVMSGWASNNKWSLIGGMRSAAQMISYEIPAALAILCVVLLSGSLSLQSIITAQGPWPHQWYLMSDPVSFFILFIALLAEGNRAPFDLPEAESELVSGFNTEYSGFRFLFFFFAEWANLYIISAVLVSLFLGGWNSPVSIELNTGLSLQAMLGFERGRILSFELTGLALFFLKVTTLTFFIIQLRWTLPRFRIDQLLTLCWKGLIPLAFVNMLFLMTRQLFSEDALFPIITTVVFSMAAAAYLIRILWSFYAVRARPDVNFFP</sequence>
<evidence type="ECO:0000256" key="2">
    <source>
        <dbReference type="ARBA" id="ARBA00022519"/>
    </source>
</evidence>
<evidence type="ECO:0000256" key="1">
    <source>
        <dbReference type="ARBA" id="ARBA00004141"/>
    </source>
</evidence>
<dbReference type="HAMAP" id="MF_01350">
    <property type="entry name" value="NDH1_NuoH"/>
    <property type="match status" value="1"/>
</dbReference>
<protein>
    <recommendedName>
        <fullName evidence="6">NADH-quinone oxidoreductase subunit H</fullName>
        <ecNumber evidence="6">7.1.1.-</ecNumber>
    </recommendedName>
    <alternativeName>
        <fullName evidence="6">NADH dehydrogenase I subunit H</fullName>
    </alternativeName>
    <alternativeName>
        <fullName evidence="6">NDH-1 subunit H</fullName>
    </alternativeName>
</protein>
<dbReference type="GO" id="GO:0048038">
    <property type="term" value="F:quinone binding"/>
    <property type="evidence" value="ECO:0007669"/>
    <property type="project" value="UniProtKB-KW"/>
</dbReference>
<dbReference type="AlphaFoldDB" id="A0A833H548"/>
<dbReference type="PROSITE" id="PS00667">
    <property type="entry name" value="COMPLEX1_ND1_1"/>
    <property type="match status" value="1"/>
</dbReference>
<keyword evidence="3 6" id="KW-0812">Transmembrane</keyword>
<evidence type="ECO:0000313" key="8">
    <source>
        <dbReference type="EMBL" id="KAB2934889.1"/>
    </source>
</evidence>
<feature type="transmembrane region" description="Helical" evidence="6">
    <location>
        <begin position="151"/>
        <end position="175"/>
    </location>
</feature>
<dbReference type="GO" id="GO:0003954">
    <property type="term" value="F:NADH dehydrogenase activity"/>
    <property type="evidence" value="ECO:0007669"/>
    <property type="project" value="TreeGrafter"/>
</dbReference>
<keyword evidence="2" id="KW-0997">Cell inner membrane</keyword>